<reference evidence="8" key="1">
    <citation type="submission" date="2025-08" db="UniProtKB">
        <authorList>
            <consortium name="RefSeq"/>
        </authorList>
    </citation>
    <scope>IDENTIFICATION</scope>
</reference>
<keyword evidence="3" id="KW-0805">Transcription regulation</keyword>
<dbReference type="Pfam" id="PF02830">
    <property type="entry name" value="V4R"/>
    <property type="match status" value="1"/>
</dbReference>
<evidence type="ECO:0000256" key="3">
    <source>
        <dbReference type="ARBA" id="ARBA00023015"/>
    </source>
</evidence>
<feature type="domain" description="Sigma-54 factor interaction" evidence="6">
    <location>
        <begin position="231"/>
        <end position="460"/>
    </location>
</feature>
<organism evidence="7 8">
    <name type="scientific">Derxia gummosa DSM 723</name>
    <dbReference type="NCBI Taxonomy" id="1121388"/>
    <lineage>
        <taxon>Bacteria</taxon>
        <taxon>Pseudomonadati</taxon>
        <taxon>Pseudomonadota</taxon>
        <taxon>Betaproteobacteria</taxon>
        <taxon>Burkholderiales</taxon>
        <taxon>Alcaligenaceae</taxon>
        <taxon>Derxia</taxon>
    </lineage>
</organism>
<dbReference type="CDD" id="cd00009">
    <property type="entry name" value="AAA"/>
    <property type="match status" value="1"/>
</dbReference>
<evidence type="ECO:0000256" key="4">
    <source>
        <dbReference type="ARBA" id="ARBA00023125"/>
    </source>
</evidence>
<dbReference type="GO" id="GO:0006355">
    <property type="term" value="P:regulation of DNA-templated transcription"/>
    <property type="evidence" value="ECO:0007669"/>
    <property type="project" value="InterPro"/>
</dbReference>
<dbReference type="InterPro" id="IPR058031">
    <property type="entry name" value="AAA_lid_NorR"/>
</dbReference>
<evidence type="ECO:0000256" key="5">
    <source>
        <dbReference type="ARBA" id="ARBA00023163"/>
    </source>
</evidence>
<dbReference type="InterPro" id="IPR009057">
    <property type="entry name" value="Homeodomain-like_sf"/>
</dbReference>
<dbReference type="InterPro" id="IPR002078">
    <property type="entry name" value="Sigma_54_int"/>
</dbReference>
<keyword evidence="5" id="KW-0804">Transcription</keyword>
<keyword evidence="4" id="KW-0238">DNA-binding</keyword>
<dbReference type="InterPro" id="IPR027417">
    <property type="entry name" value="P-loop_NTPase"/>
</dbReference>
<keyword evidence="7" id="KW-1185">Reference proteome</keyword>
<dbReference type="InterPro" id="IPR024096">
    <property type="entry name" value="NO_sig/Golgi_transp_ligand-bd"/>
</dbReference>
<dbReference type="InterPro" id="IPR002197">
    <property type="entry name" value="HTH_Fis"/>
</dbReference>
<dbReference type="SUPFAM" id="SSF111126">
    <property type="entry name" value="Ligand-binding domain in the NO signalling and Golgi transport"/>
    <property type="match status" value="1"/>
</dbReference>
<dbReference type="SUPFAM" id="SSF46689">
    <property type="entry name" value="Homeodomain-like"/>
    <property type="match status" value="1"/>
</dbReference>
<dbReference type="FunFam" id="3.40.50.300:FF:000006">
    <property type="entry name" value="DNA-binding transcriptional regulator NtrC"/>
    <property type="match status" value="1"/>
</dbReference>
<dbReference type="PROSITE" id="PS00675">
    <property type="entry name" value="SIGMA54_INTERACT_1"/>
    <property type="match status" value="1"/>
</dbReference>
<accession>A0A8B6X4Z5</accession>
<dbReference type="Pfam" id="PF00158">
    <property type="entry name" value="Sigma54_activat"/>
    <property type="match status" value="1"/>
</dbReference>
<dbReference type="OrthoDB" id="9761705at2"/>
<sequence>MTGVNLSERYDLRSRLRFEPRNGLIWLGEYKMQLLHARALGALRRELIESLGIERARGLLVRMGFASGQQDAALVKRMVGDGDPADAFLLGPEMHALEGAVKTRIIRSTIDVARDRFEGEFAWEVSSEAEGHVQHFGIGGDPACWMQIGYASGYVTAFMNRFVVFRETQCICCGAAECRIVGKPAEQWNDPAYLAYFEPDNFQGEIAELREQVERLQASLRAKATPCQTDLIGASPAFTKALDLAGRAAPGQITVLLLGETGVGKERFARWVHDHSPRAAGPFVAVNCAAIPNDLIEAELFGVQKGAYTGAQQSRQGRFERAHGGTLFLDEVGDLSPSAQVKLLRVLQTGVVERLGGTDPVKVDVRLVAATNVDLTRAIAEGRFRADLYYRLGAYPVTIPPLRERRADIPLFVEALVRKYERLYDKRVAGLTDRARLMFEQYAWPGNIRELENALERGVLLAPPGGEIEISHLFAGLDDPQRAGVTLGHDGLLGAGNEAAQDRVCEELLADDFDLEAHERRLLDLAVRKAGGNLSKAARMLRITRRQLAYRLQARPAADAA</sequence>
<evidence type="ECO:0000313" key="7">
    <source>
        <dbReference type="Proteomes" id="UP000675920"/>
    </source>
</evidence>
<protein>
    <submittedName>
        <fullName evidence="8">Sigma-54-dependent Fis family transcriptional regulator</fullName>
    </submittedName>
</protein>
<dbReference type="PROSITE" id="PS50045">
    <property type="entry name" value="SIGMA54_INTERACT_4"/>
    <property type="match status" value="1"/>
</dbReference>
<keyword evidence="2" id="KW-0067">ATP-binding</keyword>
<evidence type="ECO:0000259" key="6">
    <source>
        <dbReference type="PROSITE" id="PS50045"/>
    </source>
</evidence>
<dbReference type="GO" id="GO:0005524">
    <property type="term" value="F:ATP binding"/>
    <property type="evidence" value="ECO:0007669"/>
    <property type="project" value="UniProtKB-KW"/>
</dbReference>
<dbReference type="PROSITE" id="PS00676">
    <property type="entry name" value="SIGMA54_INTERACT_2"/>
    <property type="match status" value="1"/>
</dbReference>
<evidence type="ECO:0000313" key="8">
    <source>
        <dbReference type="RefSeq" id="WP_028311554.1"/>
    </source>
</evidence>
<dbReference type="SMART" id="SM00382">
    <property type="entry name" value="AAA"/>
    <property type="match status" value="1"/>
</dbReference>
<dbReference type="InterPro" id="IPR025944">
    <property type="entry name" value="Sigma_54_int_dom_CS"/>
</dbReference>
<dbReference type="AlphaFoldDB" id="A0A8B6X4Z5"/>
<proteinExistence type="predicted"/>
<dbReference type="SMART" id="SM00989">
    <property type="entry name" value="V4R"/>
    <property type="match status" value="1"/>
</dbReference>
<dbReference type="InterPro" id="IPR025943">
    <property type="entry name" value="Sigma_54_int_dom_ATP-bd_2"/>
</dbReference>
<evidence type="ECO:0000256" key="1">
    <source>
        <dbReference type="ARBA" id="ARBA00022741"/>
    </source>
</evidence>
<dbReference type="PROSITE" id="PS00688">
    <property type="entry name" value="SIGMA54_INTERACT_3"/>
    <property type="match status" value="1"/>
</dbReference>
<dbReference type="InterPro" id="IPR003593">
    <property type="entry name" value="AAA+_ATPase"/>
</dbReference>
<dbReference type="GO" id="GO:0043565">
    <property type="term" value="F:sequence-specific DNA binding"/>
    <property type="evidence" value="ECO:0007669"/>
    <property type="project" value="InterPro"/>
</dbReference>
<dbReference type="Pfam" id="PF02954">
    <property type="entry name" value="HTH_8"/>
    <property type="match status" value="1"/>
</dbReference>
<dbReference type="RefSeq" id="WP_028311554.1">
    <property type="nucleotide sequence ID" value="NZ_AXWS01000013.1"/>
</dbReference>
<dbReference type="Pfam" id="PF25601">
    <property type="entry name" value="AAA_lid_14"/>
    <property type="match status" value="1"/>
</dbReference>
<dbReference type="PANTHER" id="PTHR32071">
    <property type="entry name" value="TRANSCRIPTIONAL REGULATORY PROTEIN"/>
    <property type="match status" value="1"/>
</dbReference>
<dbReference type="SUPFAM" id="SSF52540">
    <property type="entry name" value="P-loop containing nucleoside triphosphate hydrolases"/>
    <property type="match status" value="1"/>
</dbReference>
<dbReference type="Gene3D" id="3.40.50.300">
    <property type="entry name" value="P-loop containing nucleotide triphosphate hydrolases"/>
    <property type="match status" value="1"/>
</dbReference>
<keyword evidence="1" id="KW-0547">Nucleotide-binding</keyword>
<dbReference type="InterPro" id="IPR004096">
    <property type="entry name" value="V4R"/>
</dbReference>
<dbReference type="Gene3D" id="1.10.10.60">
    <property type="entry name" value="Homeodomain-like"/>
    <property type="match status" value="1"/>
</dbReference>
<dbReference type="InterPro" id="IPR010523">
    <property type="entry name" value="XylR_N"/>
</dbReference>
<dbReference type="Gene3D" id="1.10.8.60">
    <property type="match status" value="1"/>
</dbReference>
<dbReference type="PRINTS" id="PR01590">
    <property type="entry name" value="HTHFIS"/>
</dbReference>
<dbReference type="Proteomes" id="UP000675920">
    <property type="component" value="Unplaced"/>
</dbReference>
<dbReference type="Gene3D" id="3.30.1380.20">
    <property type="entry name" value="Trafficking protein particle complex subunit 3"/>
    <property type="match status" value="1"/>
</dbReference>
<dbReference type="Pfam" id="PF06505">
    <property type="entry name" value="XylR_N"/>
    <property type="match status" value="1"/>
</dbReference>
<name>A0A8B6X4Z5_9BURK</name>
<dbReference type="InterPro" id="IPR025662">
    <property type="entry name" value="Sigma_54_int_dom_ATP-bd_1"/>
</dbReference>
<evidence type="ECO:0000256" key="2">
    <source>
        <dbReference type="ARBA" id="ARBA00022840"/>
    </source>
</evidence>